<dbReference type="InterPro" id="IPR024083">
    <property type="entry name" value="Fumarase/histidase_N"/>
</dbReference>
<protein>
    <submittedName>
        <fullName evidence="5">Aspartate ammonia-lyase</fullName>
    </submittedName>
</protein>
<reference evidence="5 6" key="1">
    <citation type="submission" date="2016-10" db="EMBL/GenBank/DDBJ databases">
        <authorList>
            <person name="de Groot N.N."/>
        </authorList>
    </citation>
    <scope>NUCLEOTIDE SEQUENCE [LARGE SCALE GENOMIC DNA]</scope>
    <source>
        <strain evidence="5 6">743A</strain>
    </source>
</reference>
<dbReference type="GO" id="GO:0008652">
    <property type="term" value="P:amino acid biosynthetic process"/>
    <property type="evidence" value="ECO:0007669"/>
    <property type="project" value="UniProtKB-KW"/>
</dbReference>
<dbReference type="InterPro" id="IPR000362">
    <property type="entry name" value="Fumarate_lyase_fam"/>
</dbReference>
<dbReference type="InterPro" id="IPR008948">
    <property type="entry name" value="L-Aspartase-like"/>
</dbReference>
<dbReference type="GO" id="GO:0008797">
    <property type="term" value="F:aspartate ammonia-lyase activity"/>
    <property type="evidence" value="ECO:0007669"/>
    <property type="project" value="TreeGrafter"/>
</dbReference>
<dbReference type="Gene3D" id="1.10.275.10">
    <property type="entry name" value="Fumarase/aspartase (N-terminal domain)"/>
    <property type="match status" value="1"/>
</dbReference>
<dbReference type="NCBIfam" id="NF008909">
    <property type="entry name" value="PRK12273.1"/>
    <property type="match status" value="1"/>
</dbReference>
<keyword evidence="1" id="KW-0028">Amino-acid biosynthesis</keyword>
<dbReference type="PANTHER" id="PTHR42696:SF2">
    <property type="entry name" value="ASPARTATE AMMONIA-LYASE"/>
    <property type="match status" value="1"/>
</dbReference>
<dbReference type="RefSeq" id="WP_092561752.1">
    <property type="nucleotide sequence ID" value="NZ_FOYZ01000011.1"/>
</dbReference>
<dbReference type="GO" id="GO:0006099">
    <property type="term" value="P:tricarboxylic acid cycle"/>
    <property type="evidence" value="ECO:0007669"/>
    <property type="project" value="InterPro"/>
</dbReference>
<dbReference type="Proteomes" id="UP000199659">
    <property type="component" value="Unassembled WGS sequence"/>
</dbReference>
<accession>A0A1I6KW38</accession>
<dbReference type="STRING" id="37658.SAMN05661086_02762"/>
<dbReference type="PRINTS" id="PR00149">
    <property type="entry name" value="FUMRATELYASE"/>
</dbReference>
<feature type="domain" description="Fumarase C C-terminal" evidence="4">
    <location>
        <begin position="406"/>
        <end position="454"/>
    </location>
</feature>
<dbReference type="InterPro" id="IPR018951">
    <property type="entry name" value="Fumarase_C_C"/>
</dbReference>
<evidence type="ECO:0000259" key="3">
    <source>
        <dbReference type="Pfam" id="PF00206"/>
    </source>
</evidence>
<feature type="domain" description="Fumarate lyase N-terminal" evidence="3">
    <location>
        <begin position="11"/>
        <end position="339"/>
    </location>
</feature>
<evidence type="ECO:0000313" key="5">
    <source>
        <dbReference type="EMBL" id="SFR95397.1"/>
    </source>
</evidence>
<dbReference type="FunFam" id="1.20.200.10:FF:000001">
    <property type="entry name" value="Fumarate hydratase, mitochondrial"/>
    <property type="match status" value="1"/>
</dbReference>
<evidence type="ECO:0000256" key="1">
    <source>
        <dbReference type="ARBA" id="ARBA00022605"/>
    </source>
</evidence>
<keyword evidence="2 5" id="KW-0456">Lyase</keyword>
<gene>
    <name evidence="5" type="ORF">SAMN05661086_02762</name>
</gene>
<dbReference type="Pfam" id="PF00206">
    <property type="entry name" value="Lyase_1"/>
    <property type="match status" value="1"/>
</dbReference>
<name>A0A1I6KW38_9FIRM</name>
<evidence type="ECO:0000256" key="2">
    <source>
        <dbReference type="ARBA" id="ARBA00023239"/>
    </source>
</evidence>
<sequence length="462" mass="50908">MRIETDKIGTLELPEHTLYGIHTARARQNFCLGSDLVNPALLKAMILVKKAAALAHLELKELDEQKARFIIQACDKLLENNTYNKESFPLHPLQGGAGTSTNMNVNEVIANTALSLAGYHCGEYSYIHPLDDVNKSQSTNDVYPTALRIAAIYKVRQLSRQLSLLQEALQNREQDFEAVIKLGRTELMDALPITLGQEFGCYAQAIARDRWRIYKVEERLRQVNLGGTAVGTGSNASKKYTYKVVERLRDLSGLGLAYAEYPMDLTQNNDIFVEVSGLLKTCAVNLMKISSDLRLMNSGPNGGLGEIRLEELQAGSTIMPGKVNPVIPEMVTQVAMDVMAKDQAVSFAAASGQLELNAFLPLIAHNILGSLDLLISAVQLFREHCILTLIPNEENCKKHLNNTSVLITALVPFIGYDAAALAVKECHGNSDEIKQYILENELLPKETLDTIFSISKASTYIG</sequence>
<dbReference type="GO" id="GO:0006531">
    <property type="term" value="P:aspartate metabolic process"/>
    <property type="evidence" value="ECO:0007669"/>
    <property type="project" value="TreeGrafter"/>
</dbReference>
<dbReference type="Gene3D" id="1.10.40.30">
    <property type="entry name" value="Fumarase/aspartase (C-terminal domain)"/>
    <property type="match status" value="1"/>
</dbReference>
<organism evidence="5 6">
    <name type="scientific">Anaeromicropila populeti</name>
    <dbReference type="NCBI Taxonomy" id="37658"/>
    <lineage>
        <taxon>Bacteria</taxon>
        <taxon>Bacillati</taxon>
        <taxon>Bacillota</taxon>
        <taxon>Clostridia</taxon>
        <taxon>Lachnospirales</taxon>
        <taxon>Lachnospiraceae</taxon>
        <taxon>Anaeromicropila</taxon>
    </lineage>
</organism>
<evidence type="ECO:0000313" key="6">
    <source>
        <dbReference type="Proteomes" id="UP000199659"/>
    </source>
</evidence>
<dbReference type="Pfam" id="PF10415">
    <property type="entry name" value="FumaraseC_C"/>
    <property type="match status" value="1"/>
</dbReference>
<dbReference type="EMBL" id="FOYZ01000011">
    <property type="protein sequence ID" value="SFR95397.1"/>
    <property type="molecule type" value="Genomic_DNA"/>
</dbReference>
<dbReference type="AlphaFoldDB" id="A0A1I6KW38"/>
<dbReference type="PROSITE" id="PS00163">
    <property type="entry name" value="FUMARATE_LYASES"/>
    <property type="match status" value="1"/>
</dbReference>
<dbReference type="PANTHER" id="PTHR42696">
    <property type="entry name" value="ASPARTATE AMMONIA-LYASE"/>
    <property type="match status" value="1"/>
</dbReference>
<keyword evidence="6" id="KW-1185">Reference proteome</keyword>
<proteinExistence type="predicted"/>
<dbReference type="InterPro" id="IPR022761">
    <property type="entry name" value="Fumarate_lyase_N"/>
</dbReference>
<dbReference type="InterPro" id="IPR051546">
    <property type="entry name" value="Aspartate_Ammonia-Lyase"/>
</dbReference>
<evidence type="ECO:0000259" key="4">
    <source>
        <dbReference type="Pfam" id="PF10415"/>
    </source>
</evidence>
<dbReference type="OrthoDB" id="9802809at2"/>
<dbReference type="Gene3D" id="1.20.200.10">
    <property type="entry name" value="Fumarase/aspartase (Central domain)"/>
    <property type="match status" value="1"/>
</dbReference>
<dbReference type="GO" id="GO:0005829">
    <property type="term" value="C:cytosol"/>
    <property type="evidence" value="ECO:0007669"/>
    <property type="project" value="TreeGrafter"/>
</dbReference>
<dbReference type="SUPFAM" id="SSF48557">
    <property type="entry name" value="L-aspartase-like"/>
    <property type="match status" value="1"/>
</dbReference>
<dbReference type="InterPro" id="IPR020557">
    <property type="entry name" value="Fumarate_lyase_CS"/>
</dbReference>